<dbReference type="Pfam" id="PF05050">
    <property type="entry name" value="Methyltransf_21"/>
    <property type="match status" value="1"/>
</dbReference>
<dbReference type="GO" id="GO:0032259">
    <property type="term" value="P:methylation"/>
    <property type="evidence" value="ECO:0007669"/>
    <property type="project" value="UniProtKB-KW"/>
</dbReference>
<reference evidence="2 3" key="1">
    <citation type="submission" date="2016-11" db="EMBL/GenBank/DDBJ databases">
        <authorList>
            <person name="Jaros S."/>
            <person name="Januszkiewicz K."/>
            <person name="Wedrychowicz H."/>
        </authorList>
    </citation>
    <scope>NUCLEOTIDE SEQUENCE [LARGE SCALE GENOMIC DNA]</scope>
    <source>
        <strain evidence="2 3">GAS499</strain>
    </source>
</reference>
<dbReference type="GO" id="GO:0008168">
    <property type="term" value="F:methyltransferase activity"/>
    <property type="evidence" value="ECO:0007669"/>
    <property type="project" value="UniProtKB-KW"/>
</dbReference>
<feature type="domain" description="Methyltransferase FkbM" evidence="1">
    <location>
        <begin position="61"/>
        <end position="196"/>
    </location>
</feature>
<dbReference type="InterPro" id="IPR029063">
    <property type="entry name" value="SAM-dependent_MTases_sf"/>
</dbReference>
<dbReference type="PANTHER" id="PTHR34203">
    <property type="entry name" value="METHYLTRANSFERASE, FKBM FAMILY PROTEIN"/>
    <property type="match status" value="1"/>
</dbReference>
<keyword evidence="2" id="KW-0808">Transferase</keyword>
<name>A0A1M7FVG8_9BRAD</name>
<dbReference type="InterPro" id="IPR006342">
    <property type="entry name" value="FkbM_mtfrase"/>
</dbReference>
<organism evidence="2 3">
    <name type="scientific">Bradyrhizobium lablabi</name>
    <dbReference type="NCBI Taxonomy" id="722472"/>
    <lineage>
        <taxon>Bacteria</taxon>
        <taxon>Pseudomonadati</taxon>
        <taxon>Pseudomonadota</taxon>
        <taxon>Alphaproteobacteria</taxon>
        <taxon>Hyphomicrobiales</taxon>
        <taxon>Nitrobacteraceae</taxon>
        <taxon>Bradyrhizobium</taxon>
    </lineage>
</organism>
<sequence length="233" mass="26828">MRIPSVPHPIWLRPATTDWYVMEQIFIDQGFSLSRWPGHERAIRSNYDRMLERGQIPVILDCGAHIGLAALWFAQRFLRARIFAVEPAQDNFELLRQNVSSHPNITPIHAAIWDRDTRVDLVNPDGEPWAWAARESGSGEVQTVTVRDLLQREPNGLPLIVKIDIEGGEIELFRSNVEWIEQTPLIVFELHDWQGGWRGAGHSVFSRLSTHPRDYMQRADNMFSFAHSLAQMN</sequence>
<dbReference type="NCBIfam" id="TIGR01444">
    <property type="entry name" value="fkbM_fam"/>
    <property type="match status" value="1"/>
</dbReference>
<evidence type="ECO:0000313" key="2">
    <source>
        <dbReference type="EMBL" id="SHM07667.1"/>
    </source>
</evidence>
<dbReference type="PANTHER" id="PTHR34203:SF15">
    <property type="entry name" value="SLL1173 PROTEIN"/>
    <property type="match status" value="1"/>
</dbReference>
<dbReference type="Gene3D" id="3.40.50.150">
    <property type="entry name" value="Vaccinia Virus protein VP39"/>
    <property type="match status" value="1"/>
</dbReference>
<dbReference type="Proteomes" id="UP000189935">
    <property type="component" value="Chromosome I"/>
</dbReference>
<protein>
    <submittedName>
        <fullName evidence="2">Methyltransferase, FkbM family</fullName>
    </submittedName>
</protein>
<accession>A0A1M7FVG8</accession>
<dbReference type="InterPro" id="IPR052514">
    <property type="entry name" value="SAM-dependent_MTase"/>
</dbReference>
<dbReference type="EMBL" id="LT670844">
    <property type="protein sequence ID" value="SHM07667.1"/>
    <property type="molecule type" value="Genomic_DNA"/>
</dbReference>
<evidence type="ECO:0000259" key="1">
    <source>
        <dbReference type="Pfam" id="PF05050"/>
    </source>
</evidence>
<gene>
    <name evidence="2" type="ORF">SAMN05444159_7607</name>
</gene>
<dbReference type="SUPFAM" id="SSF53335">
    <property type="entry name" value="S-adenosyl-L-methionine-dependent methyltransferases"/>
    <property type="match status" value="1"/>
</dbReference>
<proteinExistence type="predicted"/>
<dbReference type="AlphaFoldDB" id="A0A1M7FVG8"/>
<evidence type="ECO:0000313" key="3">
    <source>
        <dbReference type="Proteomes" id="UP000189935"/>
    </source>
</evidence>
<keyword evidence="2" id="KW-0489">Methyltransferase</keyword>